<evidence type="ECO:0000313" key="8">
    <source>
        <dbReference type="Proteomes" id="UP000660270"/>
    </source>
</evidence>
<organism evidence="7 8">
    <name type="scientific">Aphanizomenon flos-aquae FACHB-1249</name>
    <dbReference type="NCBI Taxonomy" id="2692889"/>
    <lineage>
        <taxon>Bacteria</taxon>
        <taxon>Bacillati</taxon>
        <taxon>Cyanobacteriota</taxon>
        <taxon>Cyanophyceae</taxon>
        <taxon>Nostocales</taxon>
        <taxon>Aphanizomenonaceae</taxon>
        <taxon>Aphanizomenon</taxon>
    </lineage>
</organism>
<dbReference type="Pfam" id="PF07731">
    <property type="entry name" value="Cu-oxidase_2"/>
    <property type="match status" value="1"/>
</dbReference>
<dbReference type="Gene3D" id="2.60.40.420">
    <property type="entry name" value="Cupredoxins - blue copper proteins"/>
    <property type="match status" value="3"/>
</dbReference>
<dbReference type="Pfam" id="PF07732">
    <property type="entry name" value="Cu-oxidase_3"/>
    <property type="match status" value="1"/>
</dbReference>
<keyword evidence="1" id="KW-0479">Metal-binding</keyword>
<accession>A0ABR8IUE1</accession>
<keyword evidence="8" id="KW-1185">Reference proteome</keyword>
<dbReference type="CDD" id="cd13853">
    <property type="entry name" value="CuRO_1_Tth-MCO_like"/>
    <property type="match status" value="1"/>
</dbReference>
<dbReference type="PROSITE" id="PS00080">
    <property type="entry name" value="MULTICOPPER_OXIDASE2"/>
    <property type="match status" value="1"/>
</dbReference>
<proteinExistence type="predicted"/>
<dbReference type="Gene3D" id="2.130.10.130">
    <property type="entry name" value="Integrin alpha, N-terminal"/>
    <property type="match status" value="1"/>
</dbReference>
<dbReference type="RefSeq" id="WP_190387319.1">
    <property type="nucleotide sequence ID" value="NZ_JACJTM010000034.1"/>
</dbReference>
<evidence type="ECO:0000259" key="6">
    <source>
        <dbReference type="Pfam" id="PF13448"/>
    </source>
</evidence>
<evidence type="ECO:0000256" key="1">
    <source>
        <dbReference type="ARBA" id="ARBA00022723"/>
    </source>
</evidence>
<dbReference type="InterPro" id="IPR045087">
    <property type="entry name" value="Cu-oxidase_fam"/>
</dbReference>
<evidence type="ECO:0000256" key="3">
    <source>
        <dbReference type="SAM" id="MobiDB-lite"/>
    </source>
</evidence>
<dbReference type="SUPFAM" id="SSF49503">
    <property type="entry name" value="Cupredoxins"/>
    <property type="match status" value="3"/>
</dbReference>
<feature type="domain" description="Plastocyanin-like" evidence="5">
    <location>
        <begin position="120"/>
        <end position="229"/>
    </location>
</feature>
<dbReference type="GeneID" id="78217205"/>
<evidence type="ECO:0000259" key="4">
    <source>
        <dbReference type="Pfam" id="PF07731"/>
    </source>
</evidence>
<feature type="domain" description="Plastocyanin-like" evidence="4">
    <location>
        <begin position="676"/>
        <end position="715"/>
    </location>
</feature>
<dbReference type="Proteomes" id="UP000660270">
    <property type="component" value="Unassembled WGS sequence"/>
</dbReference>
<dbReference type="InterPro" id="IPR025193">
    <property type="entry name" value="DUF4114"/>
</dbReference>
<dbReference type="InterPro" id="IPR011706">
    <property type="entry name" value="Cu-oxidase_C"/>
</dbReference>
<name>A0ABR8IUE1_APHFL</name>
<evidence type="ECO:0000313" key="7">
    <source>
        <dbReference type="EMBL" id="MBD2686496.1"/>
    </source>
</evidence>
<reference evidence="7 8" key="1">
    <citation type="journal article" date="2020" name="ISME J.">
        <title>Comparative genomics reveals insights into cyanobacterial evolution and habitat adaptation.</title>
        <authorList>
            <person name="Chen M.Y."/>
            <person name="Teng W.K."/>
            <person name="Zhao L."/>
            <person name="Hu C.X."/>
            <person name="Zhou Y.K."/>
            <person name="Han B.P."/>
            <person name="Song L.R."/>
            <person name="Shu W.S."/>
        </authorList>
    </citation>
    <scope>NUCLEOTIDE SEQUENCE [LARGE SCALE GENOMIC DNA]</scope>
    <source>
        <strain evidence="7 8">FACHB-1249</strain>
    </source>
</reference>
<feature type="region of interest" description="Disordered" evidence="3">
    <location>
        <begin position="1018"/>
        <end position="1038"/>
    </location>
</feature>
<comment type="caution">
    <text evidence="7">The sequence shown here is derived from an EMBL/GenBank/DDBJ whole genome shotgun (WGS) entry which is preliminary data.</text>
</comment>
<dbReference type="InterPro" id="IPR011707">
    <property type="entry name" value="Cu-oxidase-like_N"/>
</dbReference>
<dbReference type="InterPro" id="IPR028994">
    <property type="entry name" value="Integrin_alpha_N"/>
</dbReference>
<keyword evidence="2" id="KW-0560">Oxidoreductase</keyword>
<evidence type="ECO:0000259" key="5">
    <source>
        <dbReference type="Pfam" id="PF07732"/>
    </source>
</evidence>
<dbReference type="SUPFAM" id="SSF69318">
    <property type="entry name" value="Integrin alpha N-terminal domain"/>
    <property type="match status" value="1"/>
</dbReference>
<dbReference type="Pfam" id="PF13448">
    <property type="entry name" value="DUF4114"/>
    <property type="match status" value="1"/>
</dbReference>
<dbReference type="InterPro" id="IPR008972">
    <property type="entry name" value="Cupredoxin"/>
</dbReference>
<feature type="compositionally biased region" description="Polar residues" evidence="3">
    <location>
        <begin position="1018"/>
        <end position="1033"/>
    </location>
</feature>
<dbReference type="InterPro" id="IPR002355">
    <property type="entry name" value="Cu_oxidase_Cu_BS"/>
</dbReference>
<gene>
    <name evidence="7" type="ORF">H6G43_15020</name>
</gene>
<protein>
    <submittedName>
        <fullName evidence="7">DUF4114 domain-containing protein</fullName>
    </submittedName>
</protein>
<dbReference type="PANTHER" id="PTHR11709">
    <property type="entry name" value="MULTI-COPPER OXIDASE"/>
    <property type="match status" value="1"/>
</dbReference>
<dbReference type="EMBL" id="JACJTM010000034">
    <property type="protein sequence ID" value="MBD2686496.1"/>
    <property type="molecule type" value="Genomic_DNA"/>
</dbReference>
<feature type="domain" description="DUF4114" evidence="6">
    <location>
        <begin position="1362"/>
        <end position="1437"/>
    </location>
</feature>
<evidence type="ECO:0000256" key="2">
    <source>
        <dbReference type="ARBA" id="ARBA00023002"/>
    </source>
</evidence>
<sequence length="1439" mass="155305">MALQDLYIIGTENFQNWSPGYNKSGYLKVLPHPSEKVVFKNPFSDWQRGNQNGQFTSTNTTGTYYSSWGPDKDLDVTLDMRHLSQINIDGFGILKAGDGFIPWLKDQTGSKTTAYEFLRAYNGLIPGPLLVADPGDTIKITLKNHLEPSSVAPSAPEEDTNLHTHGLHVSPLGPGDNVLVSVAAGDTREISIKIPDNHFLGLDWYHPHIHGMTSQQVASGLGGLLAINPAYNLPDLNKFNPTTEPFYTMAINTFGIQQQLRTPNPNDPLNKSGDRLEVPAGTPLQLTDGSYTLSDAVFAGYNAKPLNYDPTKPTGNPDPANMSSEYGGGGLAEPVENVIHTVNGQYNPTIESVQTGKWSLFSFANMSVNSFFVIQLIYDDGNGNLTPETVNLVSLDGDASGVVEGTRREITNLPVLAPGQRVSIQHAFTKPGKYYFLANGTNEVLDPKYVSEQIGEKGFSDGHLIWAPQVLATVDVTGSAIAPGQLPPFPQAYDVLVQESQEISATIQAAKNGDVDRQRTFVWDANIGGAIQAGNSPSDTKVETFEGTYTINGKYYSTDPAKGMPPLTIPMLGTKEIWTIVNKSGLPNPDFNGQTIPGTPIPLPNIPLPEWHPFHIHQNDFTVLEINGLKVEDINQTYLAGVLADTINLPPAYIDGTVTPDNPYGTPFNSFIPGTVGKASEVKILMSFEDFPGSYVNHCHILFHEDAGMMTVIRVVLNTQDTWLGLGVDQNADGQIELFRANNYQQGITLTPYGQNFSQGIDVAIADVNYKFKHDNKNQNVTDNVTDIITIQRSLEKASEKFTVKVFDGETLIQKQKAGAKEVKNSENAALLITEINPFQDITPTTDQEASVASADIDGDGFADIVVGLGGGIVPIIEIYSGKDYHLMSRIAPFHHETFTGKINLAVGDINGDNYDDIIVGQGSGGHGLVEVYNGILISEKGTLVARYTAHTTVLLSKKFQPYGPNYTGEVDVTSGYILQRPDQPNGSPTQTNNANLTTIAKSGKPDGYEQIQVFTYTGKSGSHSHNTTSQSSDPEDELRLDVSLTPIGNTQEILGTFADLPGLSKGEPVMFTRQSSGEYNIVHMGSGNTPESVTFGKPSVPEINQDNNSDIFTLNGGSNGKVKLKVTLEQSSSSLVNELAVFVVDGDDGNIGGIAPGASGYTDAALGRAKVLFSAISNLPSGFNISDAVSLLEFDSGAKVRFLLVNNSTLDSVSSGFTPKTEILFSDTSQNIESLTGGKFSLKWKDKSGDSNFKVKVDVSTETTIKGTSFQGSSVGEVLDFRSATTDVQAEFKVYREAAFNNFVGFYPILDEQGKIDTNKDGKADFAPGDAGYLQAAINLYLKDIRLSVSNQGEATYQGTFAKGSLFVPFIIANGTPEAVLSGSSSNIPAVYFPFLRANSDQADHIRLLGNNLFGFEDLPTGSSDKDYNDIIVKINLG</sequence>
<dbReference type="PANTHER" id="PTHR11709:SF518">
    <property type="entry name" value="MULTICOPPER OXIDASE"/>
    <property type="match status" value="1"/>
</dbReference>